<keyword evidence="2 5" id="KW-0489">Methyltransferase</keyword>
<dbReference type="EC" id="2.1.1.80" evidence="5"/>
<protein>
    <recommendedName>
        <fullName evidence="5">Chemotaxis protein methyltransferase</fullName>
        <ecNumber evidence="5">2.1.1.80</ecNumber>
    </recommendedName>
</protein>
<dbReference type="PANTHER" id="PTHR24422:SF19">
    <property type="entry name" value="CHEMOTAXIS PROTEIN METHYLTRANSFERASE"/>
    <property type="match status" value="1"/>
</dbReference>
<evidence type="ECO:0000259" key="7">
    <source>
        <dbReference type="PROSITE" id="PS50123"/>
    </source>
</evidence>
<gene>
    <name evidence="8" type="ORF">FHG66_04105</name>
</gene>
<feature type="binding site" evidence="6">
    <location>
        <begin position="213"/>
        <end position="214"/>
    </location>
    <ligand>
        <name>S-adenosyl-L-methionine</name>
        <dbReference type="ChEBI" id="CHEBI:59789"/>
    </ligand>
</feature>
<dbReference type="PRINTS" id="PR00996">
    <property type="entry name" value="CHERMTFRASE"/>
</dbReference>
<dbReference type="InterPro" id="IPR050903">
    <property type="entry name" value="Bact_Chemotaxis_MeTrfase"/>
</dbReference>
<feature type="binding site" evidence="6">
    <location>
        <position position="93"/>
    </location>
    <ligand>
        <name>S-adenosyl-L-methionine</name>
        <dbReference type="ChEBI" id="CHEBI:59789"/>
    </ligand>
</feature>
<dbReference type="PIRSF" id="PIRSF000410">
    <property type="entry name" value="CheR"/>
    <property type="match status" value="1"/>
</dbReference>
<comment type="caution">
    <text evidence="8">The sequence shown here is derived from an EMBL/GenBank/DDBJ whole genome shotgun (WGS) entry which is preliminary data.</text>
</comment>
<comment type="function">
    <text evidence="5">Methylation of the membrane-bound methyl-accepting chemotaxis proteins (MCP) to form gamma-glutamyl methyl ester residues in MCP.</text>
</comment>
<dbReference type="Gene3D" id="1.10.155.10">
    <property type="entry name" value="Chemotaxis receptor methyltransferase CheR, N-terminal domain"/>
    <property type="match status" value="1"/>
</dbReference>
<dbReference type="Proteomes" id="UP000305887">
    <property type="component" value="Unassembled WGS sequence"/>
</dbReference>
<dbReference type="SUPFAM" id="SSF47757">
    <property type="entry name" value="Chemotaxis receptor methyltransferase CheR, N-terminal domain"/>
    <property type="match status" value="1"/>
</dbReference>
<evidence type="ECO:0000256" key="1">
    <source>
        <dbReference type="ARBA" id="ARBA00001541"/>
    </source>
</evidence>
<dbReference type="EMBL" id="VDFU01000003">
    <property type="protein sequence ID" value="TNC51993.1"/>
    <property type="molecule type" value="Genomic_DNA"/>
</dbReference>
<feature type="binding site" evidence="6">
    <location>
        <begin position="230"/>
        <end position="231"/>
    </location>
    <ligand>
        <name>S-adenosyl-L-methionine</name>
        <dbReference type="ChEBI" id="CHEBI:59789"/>
    </ligand>
</feature>
<dbReference type="InterPro" id="IPR026024">
    <property type="entry name" value="Chemotaxis_MeTrfase_CheR"/>
</dbReference>
<dbReference type="GO" id="GO:0008983">
    <property type="term" value="F:protein-glutamate O-methyltransferase activity"/>
    <property type="evidence" value="ECO:0007669"/>
    <property type="project" value="UniProtKB-EC"/>
</dbReference>
<evidence type="ECO:0000256" key="5">
    <source>
        <dbReference type="PIRNR" id="PIRNR000410"/>
    </source>
</evidence>
<evidence type="ECO:0000256" key="3">
    <source>
        <dbReference type="ARBA" id="ARBA00022679"/>
    </source>
</evidence>
<feature type="binding site" evidence="6">
    <location>
        <position position="89"/>
    </location>
    <ligand>
        <name>S-adenosyl-L-methionine</name>
        <dbReference type="ChEBI" id="CHEBI:59789"/>
    </ligand>
</feature>
<keyword evidence="3 5" id="KW-0808">Transferase</keyword>
<dbReference type="SUPFAM" id="SSF53335">
    <property type="entry name" value="S-adenosyl-L-methionine-dependent methyltransferases"/>
    <property type="match status" value="1"/>
</dbReference>
<proteinExistence type="predicted"/>
<dbReference type="RefSeq" id="WP_139075414.1">
    <property type="nucleotide sequence ID" value="NZ_VDFU01000003.1"/>
</dbReference>
<dbReference type="InterPro" id="IPR000780">
    <property type="entry name" value="CheR_MeTrfase"/>
</dbReference>
<dbReference type="AlphaFoldDB" id="A0A5C4N0E2"/>
<dbReference type="InterPro" id="IPR022642">
    <property type="entry name" value="CheR_C"/>
</dbReference>
<feature type="binding site" evidence="6">
    <location>
        <position position="157"/>
    </location>
    <ligand>
        <name>S-adenosyl-L-methionine</name>
        <dbReference type="ChEBI" id="CHEBI:59789"/>
    </ligand>
</feature>
<dbReference type="SMART" id="SM00138">
    <property type="entry name" value="MeTrc"/>
    <property type="match status" value="1"/>
</dbReference>
<evidence type="ECO:0000313" key="8">
    <source>
        <dbReference type="EMBL" id="TNC51993.1"/>
    </source>
</evidence>
<accession>A0A5C4N0E2</accession>
<dbReference type="Pfam" id="PF03705">
    <property type="entry name" value="CheR_N"/>
    <property type="match status" value="1"/>
</dbReference>
<keyword evidence="4 5" id="KW-0949">S-adenosyl-L-methionine</keyword>
<feature type="domain" description="CheR-type methyltransferase" evidence="7">
    <location>
        <begin position="16"/>
        <end position="287"/>
    </location>
</feature>
<dbReference type="GO" id="GO:0032259">
    <property type="term" value="P:methylation"/>
    <property type="evidence" value="ECO:0007669"/>
    <property type="project" value="UniProtKB-KW"/>
</dbReference>
<dbReference type="PROSITE" id="PS50123">
    <property type="entry name" value="CHER"/>
    <property type="match status" value="1"/>
</dbReference>
<name>A0A5C4N0E2_9RHOB</name>
<comment type="catalytic activity">
    <reaction evidence="1 5">
        <text>L-glutamyl-[protein] + S-adenosyl-L-methionine = [protein]-L-glutamate 5-O-methyl ester + S-adenosyl-L-homocysteine</text>
        <dbReference type="Rhea" id="RHEA:24452"/>
        <dbReference type="Rhea" id="RHEA-COMP:10208"/>
        <dbReference type="Rhea" id="RHEA-COMP:10311"/>
        <dbReference type="ChEBI" id="CHEBI:29973"/>
        <dbReference type="ChEBI" id="CHEBI:57856"/>
        <dbReference type="ChEBI" id="CHEBI:59789"/>
        <dbReference type="ChEBI" id="CHEBI:82795"/>
        <dbReference type="EC" id="2.1.1.80"/>
    </reaction>
</comment>
<feature type="binding site" evidence="6">
    <location>
        <position position="131"/>
    </location>
    <ligand>
        <name>S-adenosyl-L-methionine</name>
        <dbReference type="ChEBI" id="CHEBI:59789"/>
    </ligand>
</feature>
<dbReference type="PANTHER" id="PTHR24422">
    <property type="entry name" value="CHEMOTAXIS PROTEIN METHYLTRANSFERASE"/>
    <property type="match status" value="1"/>
</dbReference>
<evidence type="ECO:0000256" key="2">
    <source>
        <dbReference type="ARBA" id="ARBA00022603"/>
    </source>
</evidence>
<evidence type="ECO:0000313" key="9">
    <source>
        <dbReference type="Proteomes" id="UP000305887"/>
    </source>
</evidence>
<reference evidence="8 9" key="1">
    <citation type="submission" date="2019-06" db="EMBL/GenBank/DDBJ databases">
        <title>YIM 131921 draft genome.</title>
        <authorList>
            <person name="Jiang L."/>
        </authorList>
    </citation>
    <scope>NUCLEOTIDE SEQUENCE [LARGE SCALE GENOMIC DNA]</scope>
    <source>
        <strain evidence="8 9">YIM 131921</strain>
    </source>
</reference>
<dbReference type="Pfam" id="PF01739">
    <property type="entry name" value="CheR"/>
    <property type="match status" value="1"/>
</dbReference>
<feature type="binding site" evidence="6">
    <location>
        <position position="87"/>
    </location>
    <ligand>
        <name>S-adenosyl-L-methionine</name>
        <dbReference type="ChEBI" id="CHEBI:59789"/>
    </ligand>
</feature>
<sequence length="295" mass="32802">MTSRQDLRPRPREAGTATPADLERLARVVRSSLGIDLQPAKSSVVRQRLGARMRELGLSSLGAYLDLIEAPWAEDERDNLISATTTNVTHFFREAHHFEMLERDVLPGLIDQAKAGGRVRIWSAGCSTGQEPFSIAACIVGLCPEAAQFDIRVLATDVDPGVLDQARDATYPVAEAELLPPERRRALFGESKHAGSAKIRDAVLGLVSFKRLNLVKTWPMKHPFDVIFCRNVAIYLDKTVREDLWRRFSDALRDDGVLFIGHSERVLGSAIERLDHAGTTAYRKRPAPRPSSSRI</sequence>
<organism evidence="8 9">
    <name type="scientific">Rubellimicrobium rubrum</name>
    <dbReference type="NCBI Taxonomy" id="2585369"/>
    <lineage>
        <taxon>Bacteria</taxon>
        <taxon>Pseudomonadati</taxon>
        <taxon>Pseudomonadota</taxon>
        <taxon>Alphaproteobacteria</taxon>
        <taxon>Rhodobacterales</taxon>
        <taxon>Roseobacteraceae</taxon>
        <taxon>Rubellimicrobium</taxon>
    </lineage>
</organism>
<dbReference type="InterPro" id="IPR029063">
    <property type="entry name" value="SAM-dependent_MTases_sf"/>
</dbReference>
<keyword evidence="9" id="KW-1185">Reference proteome</keyword>
<dbReference type="InterPro" id="IPR022641">
    <property type="entry name" value="CheR_N"/>
</dbReference>
<dbReference type="InterPro" id="IPR036804">
    <property type="entry name" value="CheR_N_sf"/>
</dbReference>
<evidence type="ECO:0000256" key="6">
    <source>
        <dbReference type="PIRSR" id="PIRSR000410-1"/>
    </source>
</evidence>
<evidence type="ECO:0000256" key="4">
    <source>
        <dbReference type="ARBA" id="ARBA00022691"/>
    </source>
</evidence>
<dbReference type="OrthoDB" id="9816309at2"/>
<dbReference type="Gene3D" id="3.40.50.150">
    <property type="entry name" value="Vaccinia Virus protein VP39"/>
    <property type="match status" value="1"/>
</dbReference>